<dbReference type="Proteomes" id="UP000509510">
    <property type="component" value="Chromosome I"/>
</dbReference>
<dbReference type="AlphaFoldDB" id="A0A7H8QIL9"/>
<sequence length="528" mass="58555">MDSTFDLSTTHYGVLRGNAVESVVEFLGVPYAELRDRLADAELIKTRQGGILDATKDGPTAISPRQGCHLEQEAIQHTLPPKDLPQSDRHCLNLNITTPRVSLQSKSKLPVFVFIHGGGYALGANSWPQYSLQRLNELSVRCNRPVVTVGINYRLGVFGFLTSTELREAGYSPNNGLRDQRVAIEWVHRHIQCFGGDPSNITIAGSSAGGASALLHLHSETPLFRQLISLSGTYLLLRPTTLDAQERAYQKALDSWGLSAATPGERIRYLLETPAEELFRNCSISVMPSIDGDLIPTDTSFAEVADPDGLHPIGKKWCQSILIGDAAMDASIIDFVQPELSRNCAARFIKLVNTNLPQAAAVALLQKYHLLDEDSDSQAFLKILDYLNHVTFNQPSLAFSMGWSNRAHLYYFNEGNPWDGPYQEKATHLLDIAYLTQNFSEFLSKEQNELALRFAEDILKFCHGLKPWPATGTNFHLRLYGPTHAGCMTKDSTKPFGPEVNRQDVMANLPETVSRDTLISIAEQFKSI</sequence>
<dbReference type="Gene3D" id="3.40.50.1820">
    <property type="entry name" value="alpha/beta hydrolase"/>
    <property type="match status" value="1"/>
</dbReference>
<evidence type="ECO:0000313" key="5">
    <source>
        <dbReference type="EMBL" id="QKX53756.1"/>
    </source>
</evidence>
<reference evidence="6" key="1">
    <citation type="submission" date="2020-06" db="EMBL/GenBank/DDBJ databases">
        <title>A chromosome-scale genome assembly of Talaromyces rugulosus W13939.</title>
        <authorList>
            <person name="Wang B."/>
            <person name="Guo L."/>
            <person name="Ye K."/>
            <person name="Wang L."/>
        </authorList>
    </citation>
    <scope>NUCLEOTIDE SEQUENCE [LARGE SCALE GENOMIC DNA]</scope>
    <source>
        <strain evidence="6">W13939</strain>
    </source>
</reference>
<keyword evidence="2 3" id="KW-0378">Hydrolase</keyword>
<organism evidence="5 6">
    <name type="scientific">Talaromyces rugulosus</name>
    <name type="common">Penicillium rugulosum</name>
    <dbReference type="NCBI Taxonomy" id="121627"/>
    <lineage>
        <taxon>Eukaryota</taxon>
        <taxon>Fungi</taxon>
        <taxon>Dikarya</taxon>
        <taxon>Ascomycota</taxon>
        <taxon>Pezizomycotina</taxon>
        <taxon>Eurotiomycetes</taxon>
        <taxon>Eurotiomycetidae</taxon>
        <taxon>Eurotiales</taxon>
        <taxon>Trichocomaceae</taxon>
        <taxon>Talaromyces</taxon>
        <taxon>Talaromyces sect. Islandici</taxon>
    </lineage>
</organism>
<protein>
    <recommendedName>
        <fullName evidence="3">Carboxylic ester hydrolase</fullName>
        <ecNumber evidence="3">3.1.1.-</ecNumber>
    </recommendedName>
</protein>
<gene>
    <name evidence="5" type="ORF">TRUGW13939_00836</name>
</gene>
<dbReference type="GO" id="GO:0016787">
    <property type="term" value="F:hydrolase activity"/>
    <property type="evidence" value="ECO:0007669"/>
    <property type="project" value="UniProtKB-KW"/>
</dbReference>
<name>A0A7H8QIL9_TALRU</name>
<dbReference type="SUPFAM" id="SSF53474">
    <property type="entry name" value="alpha/beta-Hydrolases"/>
    <property type="match status" value="1"/>
</dbReference>
<feature type="domain" description="Carboxylesterase type B" evidence="4">
    <location>
        <begin position="9"/>
        <end position="455"/>
    </location>
</feature>
<dbReference type="KEGG" id="trg:TRUGW13939_00836"/>
<dbReference type="InterPro" id="IPR019826">
    <property type="entry name" value="Carboxylesterase_B_AS"/>
</dbReference>
<comment type="similarity">
    <text evidence="1 3">Belongs to the type-B carboxylesterase/lipase family.</text>
</comment>
<dbReference type="Pfam" id="PF00135">
    <property type="entry name" value="COesterase"/>
    <property type="match status" value="1"/>
</dbReference>
<evidence type="ECO:0000256" key="1">
    <source>
        <dbReference type="ARBA" id="ARBA00005964"/>
    </source>
</evidence>
<evidence type="ECO:0000259" key="4">
    <source>
        <dbReference type="Pfam" id="PF00135"/>
    </source>
</evidence>
<dbReference type="PANTHER" id="PTHR43142:SF11">
    <property type="entry name" value="CARBOXYLIC ESTER HYDROLASE"/>
    <property type="match status" value="1"/>
</dbReference>
<dbReference type="PANTHER" id="PTHR43142">
    <property type="entry name" value="CARBOXYLIC ESTER HYDROLASE"/>
    <property type="match status" value="1"/>
</dbReference>
<dbReference type="EC" id="3.1.1.-" evidence="3"/>
<evidence type="ECO:0000256" key="3">
    <source>
        <dbReference type="RuleBase" id="RU361235"/>
    </source>
</evidence>
<dbReference type="EMBL" id="CP055898">
    <property type="protein sequence ID" value="QKX53756.1"/>
    <property type="molecule type" value="Genomic_DNA"/>
</dbReference>
<proteinExistence type="inferred from homology"/>
<evidence type="ECO:0000313" key="6">
    <source>
        <dbReference type="Proteomes" id="UP000509510"/>
    </source>
</evidence>
<keyword evidence="6" id="KW-1185">Reference proteome</keyword>
<accession>A0A7H8QIL9</accession>
<dbReference type="GeneID" id="55988349"/>
<dbReference type="OrthoDB" id="3200163at2759"/>
<dbReference type="RefSeq" id="XP_035339935.1">
    <property type="nucleotide sequence ID" value="XM_035484042.1"/>
</dbReference>
<dbReference type="PROSITE" id="PS00122">
    <property type="entry name" value="CARBOXYLESTERASE_B_1"/>
    <property type="match status" value="1"/>
</dbReference>
<dbReference type="InterPro" id="IPR002018">
    <property type="entry name" value="CarbesteraseB"/>
</dbReference>
<evidence type="ECO:0000256" key="2">
    <source>
        <dbReference type="ARBA" id="ARBA00022801"/>
    </source>
</evidence>
<dbReference type="InterPro" id="IPR029058">
    <property type="entry name" value="AB_hydrolase_fold"/>
</dbReference>